<reference evidence="1" key="2">
    <citation type="journal article" date="2015" name="Data Brief">
        <title>Shoot transcriptome of the giant reed, Arundo donax.</title>
        <authorList>
            <person name="Barrero R.A."/>
            <person name="Guerrero F.D."/>
            <person name="Moolhuijzen P."/>
            <person name="Goolsby J.A."/>
            <person name="Tidwell J."/>
            <person name="Bellgard S.E."/>
            <person name="Bellgard M.I."/>
        </authorList>
    </citation>
    <scope>NUCLEOTIDE SEQUENCE</scope>
    <source>
        <tissue evidence="1">Shoot tissue taken approximately 20 cm above the soil surface</tissue>
    </source>
</reference>
<proteinExistence type="predicted"/>
<name>A0A0A9HW61_ARUDO</name>
<sequence length="20" mass="2481">MQLARMKYQLIQCVNEMRQP</sequence>
<dbReference type="EMBL" id="GBRH01160783">
    <property type="protein sequence ID" value="JAE37113.1"/>
    <property type="molecule type" value="Transcribed_RNA"/>
</dbReference>
<dbReference type="AlphaFoldDB" id="A0A0A9HW61"/>
<evidence type="ECO:0000313" key="1">
    <source>
        <dbReference type="EMBL" id="JAE37113.1"/>
    </source>
</evidence>
<reference evidence="1" key="1">
    <citation type="submission" date="2014-09" db="EMBL/GenBank/DDBJ databases">
        <authorList>
            <person name="Magalhaes I.L.F."/>
            <person name="Oliveira U."/>
            <person name="Santos F.R."/>
            <person name="Vidigal T.H.D.A."/>
            <person name="Brescovit A.D."/>
            <person name="Santos A.J."/>
        </authorList>
    </citation>
    <scope>NUCLEOTIDE SEQUENCE</scope>
    <source>
        <tissue evidence="1">Shoot tissue taken approximately 20 cm above the soil surface</tissue>
    </source>
</reference>
<accession>A0A0A9HW61</accession>
<protein>
    <submittedName>
        <fullName evidence="1">Uncharacterized protein</fullName>
    </submittedName>
</protein>
<organism evidence="1">
    <name type="scientific">Arundo donax</name>
    <name type="common">Giant reed</name>
    <name type="synonym">Donax arundinaceus</name>
    <dbReference type="NCBI Taxonomy" id="35708"/>
    <lineage>
        <taxon>Eukaryota</taxon>
        <taxon>Viridiplantae</taxon>
        <taxon>Streptophyta</taxon>
        <taxon>Embryophyta</taxon>
        <taxon>Tracheophyta</taxon>
        <taxon>Spermatophyta</taxon>
        <taxon>Magnoliopsida</taxon>
        <taxon>Liliopsida</taxon>
        <taxon>Poales</taxon>
        <taxon>Poaceae</taxon>
        <taxon>PACMAD clade</taxon>
        <taxon>Arundinoideae</taxon>
        <taxon>Arundineae</taxon>
        <taxon>Arundo</taxon>
    </lineage>
</organism>